<name>A0ABT1ZFN1_9MICO</name>
<reference evidence="1 2" key="1">
    <citation type="submission" date="2022-08" db="EMBL/GenBank/DDBJ databases">
        <authorList>
            <person name="Li F."/>
        </authorList>
    </citation>
    <scope>NUCLEOTIDE SEQUENCE [LARGE SCALE GENOMIC DNA]</scope>
    <source>
        <strain evidence="1 2">10F1B-8-1</strain>
    </source>
</reference>
<gene>
    <name evidence="1" type="ORF">NUH29_08125</name>
</gene>
<keyword evidence="2" id="KW-1185">Reference proteome</keyword>
<dbReference type="Proteomes" id="UP001205337">
    <property type="component" value="Unassembled WGS sequence"/>
</dbReference>
<evidence type="ECO:0000313" key="1">
    <source>
        <dbReference type="EMBL" id="MCS0499516.1"/>
    </source>
</evidence>
<sequence>MRPDAYFCGPTAALLWGLPLPRRLELGEPLHVGLPHGQRATRLAGTAGHHFVITASELTMLDGMPITTPARTWCDLAPYLSLEDLVAAGDRVIWRRAPLASLADVREMARVHPGRRGALTRATALPKLNDRSDARSETQLRLRFADAGLPPMVANHEVWKDGRLIAEIDLASIRYRVGIDHEGDHHRTDQAQWRRDLRRFVELEDDSWSMIRSTADDLRDTSRLIETVEARLRRRGWTG</sequence>
<accession>A0ABT1ZFN1</accession>
<proteinExistence type="predicted"/>
<evidence type="ECO:0000313" key="2">
    <source>
        <dbReference type="Proteomes" id="UP001205337"/>
    </source>
</evidence>
<organism evidence="1 2">
    <name type="scientific">Protaetiibacter mangrovi</name>
    <dbReference type="NCBI Taxonomy" id="2970926"/>
    <lineage>
        <taxon>Bacteria</taxon>
        <taxon>Bacillati</taxon>
        <taxon>Actinomycetota</taxon>
        <taxon>Actinomycetes</taxon>
        <taxon>Micrococcales</taxon>
        <taxon>Microbacteriaceae</taxon>
        <taxon>Protaetiibacter</taxon>
    </lineage>
</organism>
<protein>
    <recommendedName>
        <fullName evidence="3">DUF559 domain-containing protein</fullName>
    </recommendedName>
</protein>
<dbReference type="EMBL" id="JANTHX010000007">
    <property type="protein sequence ID" value="MCS0499516.1"/>
    <property type="molecule type" value="Genomic_DNA"/>
</dbReference>
<comment type="caution">
    <text evidence="1">The sequence shown here is derived from an EMBL/GenBank/DDBJ whole genome shotgun (WGS) entry which is preliminary data.</text>
</comment>
<dbReference type="RefSeq" id="WP_258798563.1">
    <property type="nucleotide sequence ID" value="NZ_JANTHX010000007.1"/>
</dbReference>
<evidence type="ECO:0008006" key="3">
    <source>
        <dbReference type="Google" id="ProtNLM"/>
    </source>
</evidence>